<organism evidence="1 2">
    <name type="scientific">Bacillus phage Basilisk</name>
    <dbReference type="NCBI Taxonomy" id="1296654"/>
    <lineage>
        <taxon>Viruses</taxon>
        <taxon>Duplodnaviria</taxon>
        <taxon>Heunggongvirae</taxon>
        <taxon>Uroviricota</taxon>
        <taxon>Caudoviricetes</taxon>
        <taxon>Sejongvirinae</taxon>
        <taxon>Basiliskvirus</taxon>
        <taxon>Basiliskvirus basilisk</taxon>
    </lineage>
</organism>
<evidence type="ECO:0000313" key="1">
    <source>
        <dbReference type="EMBL" id="AGR46695.1"/>
    </source>
</evidence>
<accession>S5MM07</accession>
<dbReference type="EMBL" id="KC595511">
    <property type="protein sequence ID" value="AGR46695.1"/>
    <property type="molecule type" value="Genomic_DNA"/>
</dbReference>
<sequence length="147" mass="15992">MIMALTHFTNPVAFYYRKDLTVTKHGEYKAKVEMDFGTPAKIDPKTGLIEPAATSDEFEGIVDKIVLEWQESDKGRLKVKAGERCRIGIGTDYEFVVKGLASVDAALVLGDAVEVKAGKFIKLATGKAVGKVTQKFANGEIAIAVRK</sequence>
<evidence type="ECO:0000313" key="2">
    <source>
        <dbReference type="Proteomes" id="UP000015091"/>
    </source>
</evidence>
<name>S5MM07_9CAUD</name>
<reference evidence="1 2" key="1">
    <citation type="journal article" date="2014" name="Genome Announc.">
        <title>Genome Sequences of Three Novel Bacillus cereus Bacteriophages.</title>
        <authorList>
            <person name="Grose J.H."/>
            <person name="Jensen J.D."/>
            <person name="Merrill B.D."/>
            <person name="Fisher J.N."/>
            <person name="Burnett S.H."/>
            <person name="Breakwell D.P."/>
        </authorList>
    </citation>
    <scope>NUCLEOTIDE SEQUENCE [LARGE SCALE GENOMIC DNA]</scope>
</reference>
<proteinExistence type="predicted"/>
<keyword evidence="2" id="KW-1185">Reference proteome</keyword>
<dbReference type="Proteomes" id="UP000015091">
    <property type="component" value="Segment"/>
</dbReference>
<gene>
    <name evidence="1" type="ORF">BASILISK_35</name>
</gene>
<protein>
    <submittedName>
        <fullName evidence="1">Uncharacterized protein</fullName>
    </submittedName>
</protein>